<sequence>MLKRIGILFILVLCAHMLSWGNSAVIIKSVYLDPGLGDADIFVPLEFLLEEVDKRTSDPLEQSDQVEGEGGQILLVAPSFSDWPAGSQDLRQAYPLPGEKEGYRILSIGRQIYVQGTDFRGLLYGIGYFLRKAVYAGTLQWEGASISTAPDKPVRGHQIGFRNTANSYDAWTPGQYEQYLRDMIVFGTNSIENTPSYGEQSPHFTLSRRRMNVELSRLSKKYRLDYWIWTPIEFDLRNREKAGAYLRRQEELYRALPRLDAVFIPGGDPGDNPPERVLPMMEQMARTLKKHHPEARLWLSLQGFSPQESQFVYDYLARQSPRWMGGLVAGPGSPPMAETRAALPEQYALRHYPDITHTVRCQYPNWWWDPAYNFTLGREPINPQPRRYRNIVRHTEEYTDGFITYSDGMHDDLNKMIWSQLGWDKATDPGDLVKDYANYFLDSHMADRIADALFALEQNWDGAVKYNGSVTGTLRLWQTVSRDRELDNTGNEWRWNMYLLRAYYDALVRKRFIYEEKLEQQANAVMQKSKELGSAAVIDSVKGILNRAESYVEHDPWKDRIYSLADELFREIGYQSSVPLYRAKNPERSAILDFVDRPLNNRWWIESEFERISGWTESRKVERLVQVGSWETPGKGSFYDDVGNVYKSPHVVKLQAPDNDPLFELSDNPGFDWWEEGYSKARLSWMSSMRWPVMQYRGLDPGARYIIRLTGVGEFYTYADGQPLEAVTERKETGEIIELDVPRTLTRDGTLRLTWQNKDERHLNWRQHSRLNEIWLIKEAL</sequence>
<accession>A0A1M4YKT5</accession>
<dbReference type="OrthoDB" id="7167803at2"/>
<proteinExistence type="predicted"/>
<dbReference type="Proteomes" id="UP000184041">
    <property type="component" value="Unassembled WGS sequence"/>
</dbReference>
<reference evidence="1 2" key="1">
    <citation type="submission" date="2016-11" db="EMBL/GenBank/DDBJ databases">
        <authorList>
            <person name="Jaros S."/>
            <person name="Januszkiewicz K."/>
            <person name="Wedrychowicz H."/>
        </authorList>
    </citation>
    <scope>NUCLEOTIDE SEQUENCE [LARGE SCALE GENOMIC DNA]</scope>
    <source>
        <strain evidence="1 2">DSM 21986</strain>
    </source>
</reference>
<protein>
    <recommendedName>
        <fullName evidence="3">Alpha glucuronidase N-terminal domain-containing protein</fullName>
    </recommendedName>
</protein>
<organism evidence="1 2">
    <name type="scientific">Fodinibius roseus</name>
    <dbReference type="NCBI Taxonomy" id="1194090"/>
    <lineage>
        <taxon>Bacteria</taxon>
        <taxon>Pseudomonadati</taxon>
        <taxon>Balneolota</taxon>
        <taxon>Balneolia</taxon>
        <taxon>Balneolales</taxon>
        <taxon>Balneolaceae</taxon>
        <taxon>Fodinibius</taxon>
    </lineage>
</organism>
<dbReference type="EMBL" id="FQUS01000005">
    <property type="protein sequence ID" value="SHF06016.1"/>
    <property type="molecule type" value="Genomic_DNA"/>
</dbReference>
<evidence type="ECO:0008006" key="3">
    <source>
        <dbReference type="Google" id="ProtNLM"/>
    </source>
</evidence>
<dbReference type="STRING" id="1194090.SAMN05443144_10584"/>
<evidence type="ECO:0000313" key="1">
    <source>
        <dbReference type="EMBL" id="SHF06016.1"/>
    </source>
</evidence>
<gene>
    <name evidence="1" type="ORF">SAMN05443144_10584</name>
</gene>
<name>A0A1M4YKT5_9BACT</name>
<keyword evidence="2" id="KW-1185">Reference proteome</keyword>
<dbReference type="AlphaFoldDB" id="A0A1M4YKT5"/>
<evidence type="ECO:0000313" key="2">
    <source>
        <dbReference type="Proteomes" id="UP000184041"/>
    </source>
</evidence>